<dbReference type="AlphaFoldDB" id="A0A7J7NKD8"/>
<dbReference type="PANTHER" id="PTHR31384">
    <property type="entry name" value="AUXIN RESPONSE FACTOR 4-RELATED"/>
    <property type="match status" value="1"/>
</dbReference>
<protein>
    <recommendedName>
        <fullName evidence="8">Auxin response factor</fullName>
    </recommendedName>
</protein>
<comment type="subunit">
    <text evidence="8">Homodimers and heterodimers.</text>
</comment>
<dbReference type="Gene3D" id="2.30.30.1040">
    <property type="match status" value="1"/>
</dbReference>
<feature type="domain" description="PB1" evidence="11">
    <location>
        <begin position="882"/>
        <end position="965"/>
    </location>
</feature>
<comment type="similarity">
    <text evidence="2 8">Belongs to the ARF family.</text>
</comment>
<keyword evidence="4 8" id="KW-0238">DNA-binding</keyword>
<accession>A0A7J7NKD8</accession>
<feature type="domain" description="TF-B3" evidence="10">
    <location>
        <begin position="180"/>
        <end position="282"/>
    </location>
</feature>
<evidence type="ECO:0000256" key="8">
    <source>
        <dbReference type="RuleBase" id="RU004561"/>
    </source>
</evidence>
<dbReference type="Pfam" id="PF02362">
    <property type="entry name" value="B3"/>
    <property type="match status" value="1"/>
</dbReference>
<dbReference type="FunFam" id="2.30.30.1040:FF:000001">
    <property type="entry name" value="Auxin response factor"/>
    <property type="match status" value="1"/>
</dbReference>
<evidence type="ECO:0000256" key="5">
    <source>
        <dbReference type="ARBA" id="ARBA00023163"/>
    </source>
</evidence>
<dbReference type="GO" id="GO:0009734">
    <property type="term" value="P:auxin-activated signaling pathway"/>
    <property type="evidence" value="ECO:0007669"/>
    <property type="project" value="UniProtKB-KW"/>
</dbReference>
<dbReference type="InterPro" id="IPR044835">
    <property type="entry name" value="ARF_plant"/>
</dbReference>
<keyword evidence="5 8" id="KW-0804">Transcription</keyword>
<dbReference type="GO" id="GO:0006355">
    <property type="term" value="P:regulation of DNA-templated transcription"/>
    <property type="evidence" value="ECO:0007669"/>
    <property type="project" value="InterPro"/>
</dbReference>
<dbReference type="Gene3D" id="2.40.330.10">
    <property type="entry name" value="DNA-binding pseudobarrel domain"/>
    <property type="match status" value="1"/>
</dbReference>
<dbReference type="OrthoDB" id="2016915at2759"/>
<feature type="compositionally biased region" description="Polar residues" evidence="9">
    <location>
        <begin position="692"/>
        <end position="707"/>
    </location>
</feature>
<dbReference type="PANTHER" id="PTHR31384:SF150">
    <property type="entry name" value="AUXIN RESPONSE FACTOR 6"/>
    <property type="match status" value="1"/>
</dbReference>
<dbReference type="PROSITE" id="PS50863">
    <property type="entry name" value="B3"/>
    <property type="match status" value="1"/>
</dbReference>
<dbReference type="SUPFAM" id="SSF54277">
    <property type="entry name" value="CAD &amp; PB1 domains"/>
    <property type="match status" value="1"/>
</dbReference>
<dbReference type="SUPFAM" id="SSF101936">
    <property type="entry name" value="DNA-binding pseudobarrel domain"/>
    <property type="match status" value="1"/>
</dbReference>
<dbReference type="FunFam" id="3.10.20.90:FF:000047">
    <property type="entry name" value="Auxin response factor"/>
    <property type="match status" value="1"/>
</dbReference>
<evidence type="ECO:0000313" key="12">
    <source>
        <dbReference type="EMBL" id="KAF6167444.1"/>
    </source>
</evidence>
<dbReference type="SMART" id="SM01019">
    <property type="entry name" value="B3"/>
    <property type="match status" value="1"/>
</dbReference>
<dbReference type="GO" id="GO:0003677">
    <property type="term" value="F:DNA binding"/>
    <property type="evidence" value="ECO:0007669"/>
    <property type="project" value="UniProtKB-KW"/>
</dbReference>
<evidence type="ECO:0000259" key="10">
    <source>
        <dbReference type="PROSITE" id="PS50863"/>
    </source>
</evidence>
<proteinExistence type="inferred from homology"/>
<dbReference type="InterPro" id="IPR010525">
    <property type="entry name" value="ARF_dom"/>
</dbReference>
<evidence type="ECO:0000313" key="13">
    <source>
        <dbReference type="Proteomes" id="UP000541444"/>
    </source>
</evidence>
<feature type="region of interest" description="Disordered" evidence="9">
    <location>
        <begin position="671"/>
        <end position="707"/>
    </location>
</feature>
<comment type="caution">
    <text evidence="12">The sequence shown here is derived from an EMBL/GenBank/DDBJ whole genome shotgun (WGS) entry which is preliminary data.</text>
</comment>
<dbReference type="CDD" id="cd10017">
    <property type="entry name" value="B3_DNA"/>
    <property type="match status" value="1"/>
</dbReference>
<dbReference type="InterPro" id="IPR003340">
    <property type="entry name" value="B3_DNA-bd"/>
</dbReference>
<dbReference type="EMBL" id="JACGCM010000724">
    <property type="protein sequence ID" value="KAF6167444.1"/>
    <property type="molecule type" value="Genomic_DNA"/>
</dbReference>
<evidence type="ECO:0000256" key="3">
    <source>
        <dbReference type="ARBA" id="ARBA00023015"/>
    </source>
</evidence>
<evidence type="ECO:0000256" key="7">
    <source>
        <dbReference type="ARBA" id="ARBA00023294"/>
    </source>
</evidence>
<evidence type="ECO:0000256" key="2">
    <source>
        <dbReference type="ARBA" id="ARBA00007853"/>
    </source>
</evidence>
<organism evidence="12 13">
    <name type="scientific">Kingdonia uniflora</name>
    <dbReference type="NCBI Taxonomy" id="39325"/>
    <lineage>
        <taxon>Eukaryota</taxon>
        <taxon>Viridiplantae</taxon>
        <taxon>Streptophyta</taxon>
        <taxon>Embryophyta</taxon>
        <taxon>Tracheophyta</taxon>
        <taxon>Spermatophyta</taxon>
        <taxon>Magnoliopsida</taxon>
        <taxon>Ranunculales</taxon>
        <taxon>Circaeasteraceae</taxon>
        <taxon>Kingdonia</taxon>
    </lineage>
</organism>
<keyword evidence="6 8" id="KW-0539">Nucleus</keyword>
<keyword evidence="13" id="KW-1185">Reference proteome</keyword>
<keyword evidence="7 8" id="KW-0927">Auxin signaling pathway</keyword>
<evidence type="ECO:0000259" key="11">
    <source>
        <dbReference type="PROSITE" id="PS51745"/>
    </source>
</evidence>
<dbReference type="GO" id="GO:0005634">
    <property type="term" value="C:nucleus"/>
    <property type="evidence" value="ECO:0007669"/>
    <property type="project" value="UniProtKB-SubCell"/>
</dbReference>
<reference evidence="12 13" key="1">
    <citation type="journal article" date="2020" name="IScience">
        <title>Genome Sequencing of the Endangered Kingdonia uniflora (Circaeasteraceae, Ranunculales) Reveals Potential Mechanisms of Evolutionary Specialization.</title>
        <authorList>
            <person name="Sun Y."/>
            <person name="Deng T."/>
            <person name="Zhang A."/>
            <person name="Moore M.J."/>
            <person name="Landis J.B."/>
            <person name="Lin N."/>
            <person name="Zhang H."/>
            <person name="Zhang X."/>
            <person name="Huang J."/>
            <person name="Zhang X."/>
            <person name="Sun H."/>
            <person name="Wang H."/>
        </authorList>
    </citation>
    <scope>NUCLEOTIDE SEQUENCE [LARGE SCALE GENOMIC DNA]</scope>
    <source>
        <strain evidence="12">TB1705</strain>
        <tissue evidence="12">Leaf</tissue>
    </source>
</reference>
<dbReference type="Pfam" id="PF02309">
    <property type="entry name" value="AUX_IAA"/>
    <property type="match status" value="1"/>
</dbReference>
<dbReference type="Proteomes" id="UP000541444">
    <property type="component" value="Unassembled WGS sequence"/>
</dbReference>
<gene>
    <name evidence="12" type="ORF">GIB67_031645</name>
</gene>
<keyword evidence="3 8" id="KW-0805">Transcription regulation</keyword>
<sequence>MDPHLQVLFGSSIRESSCALWYPHCLPIVVSSGGSSSSIAFSQISPLGPLQWGEKHCPLDSPAVSRGEEKQCLNSELWHACAGPLVSLPVLGSRVVYFPQGHSEQVAASTNKEIDTHIPNYPNLPPQLICLLHNVTMHADVETDEVYAQMTLQPLSPQEQKDAYLPAELSIPSKQPTNYFCKTLTASDTSTHGGFSVPRRAAEKVFPPLDFSQQPPAQELIARDLHDNEWKFRHIFRGQPKRHLLTTGWSVFVSAKRLNAGDSVLFIWNDKNQLLLGIRRANRSQNVMPSSVLSTDSMHIGLLAAAAHAAATSSRFTIFYNPRSSLSEFVIPLAKYAKAVYHTRISVGMRFRMLFETEESSVHSESYRFFSLVITRTRDDYIISSFLLPTVALLGVSPENCNGSESLANCGESGNAVEMSIEERIEATTGYMGTITGISDLDPVRWPSSHWRSVKVGWDESTAGERQPRVSLWEIEPLTTFPLYPTAFPLRLKRPWPPGITSFHGSKEGDLGMNSPVTWFRGDEDRGMQSLNFQEMGVSPWMQPTLDASMLGLQPDMYQAMASAALQEMRNADASNQIPASLLQFQQPQSVSNISALMQQILPHSQPPQNFPQSIQPNQIQAQSQTEVQAQVQAQIQQQLQQRRLFNDKQSQQQQQQFSIHQHIPNSLSALSQFTSHPHPHPQTQSPSLQTISSLGQRQNFSDSNGTSVISSSAFSSHSLMHNTTSDLLRLPRTNELIPSSDWVSRHASADCFLSPGASQCLVPKMEPSSPQHANASSHSVSLPPFPGGEFSMDQTDPHNHVLFGSNIDDSSSILLENGISRLRGVGSESDSTTMPFADSDFLSGACSDFPLNPTITPSSCLDETSFLQTSEDVGQVNPPTRTFVKVYKTGSFGRSLDITKFSSYQELRSELAHMFGLEAQLEDPRSGWQLVFVDRENDILLLGDDPWQEFVNSVWCIKILSPQDVQQMGKDGQDIVNSRKRFSSEGCDDSVNRRDSRNLGNGMNFVRSLD</sequence>
<comment type="function">
    <text evidence="8">Auxin response factors (ARFs) are transcriptional factors that bind specifically to the DNA sequence 5'-TGTCTC-3' found in the auxin-responsive promoter elements (AuxREs).</text>
</comment>
<dbReference type="InterPro" id="IPR033389">
    <property type="entry name" value="AUX/IAA_dom"/>
</dbReference>
<dbReference type="InterPro" id="IPR053793">
    <property type="entry name" value="PB1-like"/>
</dbReference>
<name>A0A7J7NKD8_9MAGN</name>
<dbReference type="PROSITE" id="PS51745">
    <property type="entry name" value="PB1"/>
    <property type="match status" value="1"/>
</dbReference>
<dbReference type="InterPro" id="IPR015300">
    <property type="entry name" value="DNA-bd_pseudobarrel_sf"/>
</dbReference>
<evidence type="ECO:0000256" key="1">
    <source>
        <dbReference type="ARBA" id="ARBA00004123"/>
    </source>
</evidence>
<comment type="subcellular location">
    <subcellularLocation>
        <location evidence="1 8">Nucleus</location>
    </subcellularLocation>
</comment>
<dbReference type="Gene3D" id="3.10.20.90">
    <property type="entry name" value="Phosphatidylinositol 3-kinase Catalytic Subunit, Chain A, domain 1"/>
    <property type="match status" value="1"/>
</dbReference>
<evidence type="ECO:0000256" key="6">
    <source>
        <dbReference type="ARBA" id="ARBA00023242"/>
    </source>
</evidence>
<evidence type="ECO:0000256" key="4">
    <source>
        <dbReference type="ARBA" id="ARBA00023125"/>
    </source>
</evidence>
<dbReference type="FunFam" id="2.40.330.10:FF:000001">
    <property type="entry name" value="Auxin response factor"/>
    <property type="match status" value="1"/>
</dbReference>
<dbReference type="Pfam" id="PF06507">
    <property type="entry name" value="ARF_AD"/>
    <property type="match status" value="1"/>
</dbReference>
<feature type="compositionally biased region" description="Low complexity" evidence="9">
    <location>
        <begin position="672"/>
        <end position="691"/>
    </location>
</feature>
<evidence type="ECO:0000256" key="9">
    <source>
        <dbReference type="SAM" id="MobiDB-lite"/>
    </source>
</evidence>